<dbReference type="EMBL" id="CP045894">
    <property type="protein sequence ID" value="QQP55328.1"/>
    <property type="molecule type" value="Genomic_DNA"/>
</dbReference>
<name>A0A7T8KGG9_CALRO</name>
<dbReference type="AlphaFoldDB" id="A0A7T8KGG9"/>
<dbReference type="Proteomes" id="UP000595437">
    <property type="component" value="Chromosome 5"/>
</dbReference>
<reference evidence="2" key="1">
    <citation type="submission" date="2021-01" db="EMBL/GenBank/DDBJ databases">
        <title>Caligus Genome Assembly.</title>
        <authorList>
            <person name="Gallardo-Escarate C."/>
        </authorList>
    </citation>
    <scope>NUCLEOTIDE SEQUENCE [LARGE SCALE GENOMIC DNA]</scope>
</reference>
<dbReference type="OrthoDB" id="6596666at2759"/>
<evidence type="ECO:0000313" key="2">
    <source>
        <dbReference type="Proteomes" id="UP000595437"/>
    </source>
</evidence>
<proteinExistence type="predicted"/>
<protein>
    <submittedName>
        <fullName evidence="1">Uncharacterized protein</fullName>
    </submittedName>
</protein>
<keyword evidence="2" id="KW-1185">Reference proteome</keyword>
<sequence length="67" mass="7684">MVQTQLTVEPFASKFNSFLERIQTSKIKFHSKILKRETLGSKMIPNCRSSSRALQLPLWTAKRSSSN</sequence>
<organism evidence="1 2">
    <name type="scientific">Caligus rogercresseyi</name>
    <name type="common">Sea louse</name>
    <dbReference type="NCBI Taxonomy" id="217165"/>
    <lineage>
        <taxon>Eukaryota</taxon>
        <taxon>Metazoa</taxon>
        <taxon>Ecdysozoa</taxon>
        <taxon>Arthropoda</taxon>
        <taxon>Crustacea</taxon>
        <taxon>Multicrustacea</taxon>
        <taxon>Hexanauplia</taxon>
        <taxon>Copepoda</taxon>
        <taxon>Siphonostomatoida</taxon>
        <taxon>Caligidae</taxon>
        <taxon>Caligus</taxon>
    </lineage>
</organism>
<evidence type="ECO:0000313" key="1">
    <source>
        <dbReference type="EMBL" id="QQP55328.1"/>
    </source>
</evidence>
<accession>A0A7T8KGG9</accession>
<gene>
    <name evidence="1" type="ORF">FKW44_008472</name>
</gene>